<name>K9VUZ7_9CYAN</name>
<evidence type="ECO:0000313" key="2">
    <source>
        <dbReference type="Proteomes" id="UP000010472"/>
    </source>
</evidence>
<keyword evidence="2" id="KW-1185">Reference proteome</keyword>
<proteinExistence type="predicted"/>
<evidence type="ECO:0000313" key="1">
    <source>
        <dbReference type="EMBL" id="AFZ11384.1"/>
    </source>
</evidence>
<dbReference type="HOGENOM" id="CLU_2154168_0_0_3"/>
<sequence>MTVSQPEQDYFQTFINAEISESDAVKAAQMLLEIDEGKKRTTTREKQIFLQGIFYQINTLRDRVHMPEARFVRRVQIALRCRREITVFVVPTVVTVRLTKTVGNTEASVTR</sequence>
<dbReference type="RefSeq" id="WP_015201525.1">
    <property type="nucleotide sequence ID" value="NC_019753.1"/>
</dbReference>
<dbReference type="AlphaFoldDB" id="K9VUZ7"/>
<organism evidence="1 2">
    <name type="scientific">Crinalium epipsammum PCC 9333</name>
    <dbReference type="NCBI Taxonomy" id="1173022"/>
    <lineage>
        <taxon>Bacteria</taxon>
        <taxon>Bacillati</taxon>
        <taxon>Cyanobacteriota</taxon>
        <taxon>Cyanophyceae</taxon>
        <taxon>Gomontiellales</taxon>
        <taxon>Gomontiellaceae</taxon>
        <taxon>Crinalium</taxon>
    </lineage>
</organism>
<protein>
    <submittedName>
        <fullName evidence="1">Uncharacterized protein</fullName>
    </submittedName>
</protein>
<dbReference type="KEGG" id="cep:Cri9333_0411"/>
<gene>
    <name evidence="1" type="ORF">Cri9333_0411</name>
</gene>
<accession>K9VUZ7</accession>
<dbReference type="Proteomes" id="UP000010472">
    <property type="component" value="Chromosome"/>
</dbReference>
<dbReference type="EMBL" id="CP003620">
    <property type="protein sequence ID" value="AFZ11384.1"/>
    <property type="molecule type" value="Genomic_DNA"/>
</dbReference>
<dbReference type="STRING" id="1173022.Cri9333_0411"/>
<reference evidence="1 2" key="1">
    <citation type="submission" date="2012-06" db="EMBL/GenBank/DDBJ databases">
        <title>Finished chromosome of genome of Crinalium epipsammum PCC 9333.</title>
        <authorList>
            <consortium name="US DOE Joint Genome Institute"/>
            <person name="Gugger M."/>
            <person name="Coursin T."/>
            <person name="Rippka R."/>
            <person name="Tandeau De Marsac N."/>
            <person name="Huntemann M."/>
            <person name="Wei C.-L."/>
            <person name="Han J."/>
            <person name="Detter J.C."/>
            <person name="Han C."/>
            <person name="Tapia R."/>
            <person name="Davenport K."/>
            <person name="Daligault H."/>
            <person name="Erkkila T."/>
            <person name="Gu W."/>
            <person name="Munk A.C.C."/>
            <person name="Teshima H."/>
            <person name="Xu Y."/>
            <person name="Chain P."/>
            <person name="Chen A."/>
            <person name="Krypides N."/>
            <person name="Mavromatis K."/>
            <person name="Markowitz V."/>
            <person name="Szeto E."/>
            <person name="Ivanova N."/>
            <person name="Mikhailova N."/>
            <person name="Ovchinnikova G."/>
            <person name="Pagani I."/>
            <person name="Pati A."/>
            <person name="Goodwin L."/>
            <person name="Peters L."/>
            <person name="Pitluck S."/>
            <person name="Woyke T."/>
            <person name="Kerfeld C."/>
        </authorList>
    </citation>
    <scope>NUCLEOTIDE SEQUENCE [LARGE SCALE GENOMIC DNA]</scope>
    <source>
        <strain evidence="1 2">PCC 9333</strain>
    </source>
</reference>